<protein>
    <submittedName>
        <fullName evidence="1">Uncharacterized protein DUF4331</fullName>
    </submittedName>
</protein>
<gene>
    <name evidence="1" type="ORF">EDD35_0943</name>
</gene>
<evidence type="ECO:0000313" key="1">
    <source>
        <dbReference type="EMBL" id="ROS38659.1"/>
    </source>
</evidence>
<keyword evidence="2" id="KW-1185">Reference proteome</keyword>
<dbReference type="EMBL" id="RKHY01000001">
    <property type="protein sequence ID" value="ROS38659.1"/>
    <property type="molecule type" value="Genomic_DNA"/>
</dbReference>
<sequence>MSHHLDSPIARQDVRLDITDLYVFRGETGTVFVMNVCHSIAGDIPEPGYHPEGMYEFKVDTNGDVVEDLTYRFVFGERDEQGSQTWVLRRITGAAAADPFAPGEVVAEGVTGETVTGAGGLRVWTGKAGDPFWIEPDVLHAVGHAFQDGTTVDLGDWTEARAANLFAGHTVYSIVLEVPDAELGAGRVGVWAVSTLATDAGGWRSINRVGLPMIHPLFTQYNEDLGDRLNAGVPADDYTAYGDLVGKEIAGVVAAYGTAEDPQAYGEKLAHRFFPNVLPYTVGTPASFGFAEWNGRALTDNAPDVMFSTAANTPIRLGIGRESVTSKPTAGFPYVPPVA</sequence>
<organism evidence="1 2">
    <name type="scientific">Amycolatopsis thermoflava</name>
    <dbReference type="NCBI Taxonomy" id="84480"/>
    <lineage>
        <taxon>Bacteria</taxon>
        <taxon>Bacillati</taxon>
        <taxon>Actinomycetota</taxon>
        <taxon>Actinomycetes</taxon>
        <taxon>Pseudonocardiales</taxon>
        <taxon>Pseudonocardiaceae</taxon>
        <taxon>Amycolatopsis</taxon>
        <taxon>Amycolatopsis methanolica group</taxon>
    </lineage>
</organism>
<accession>A0A3N2GR02</accession>
<reference evidence="1 2" key="1">
    <citation type="submission" date="2018-11" db="EMBL/GenBank/DDBJ databases">
        <title>Sequencing the genomes of 1000 actinobacteria strains.</title>
        <authorList>
            <person name="Klenk H.-P."/>
        </authorList>
    </citation>
    <scope>NUCLEOTIDE SEQUENCE [LARGE SCALE GENOMIC DNA]</scope>
    <source>
        <strain evidence="1 2">DSM 44348</strain>
    </source>
</reference>
<dbReference type="InterPro" id="IPR025566">
    <property type="entry name" value="DUF4331"/>
</dbReference>
<dbReference type="RefSeq" id="WP_123682977.1">
    <property type="nucleotide sequence ID" value="NZ_RKHY01000001.1"/>
</dbReference>
<dbReference type="Proteomes" id="UP000274843">
    <property type="component" value="Unassembled WGS sequence"/>
</dbReference>
<name>A0A3N2GR02_9PSEU</name>
<proteinExistence type="predicted"/>
<evidence type="ECO:0000313" key="2">
    <source>
        <dbReference type="Proteomes" id="UP000274843"/>
    </source>
</evidence>
<dbReference type="Pfam" id="PF14224">
    <property type="entry name" value="DUF4331"/>
    <property type="match status" value="2"/>
</dbReference>
<dbReference type="GeneID" id="301842407"/>
<dbReference type="AlphaFoldDB" id="A0A3N2GR02"/>
<comment type="caution">
    <text evidence="1">The sequence shown here is derived from an EMBL/GenBank/DDBJ whole genome shotgun (WGS) entry which is preliminary data.</text>
</comment>